<accession>A0ABP9YTM6</accession>
<evidence type="ECO:0000259" key="4">
    <source>
        <dbReference type="SMART" id="SM00322"/>
    </source>
</evidence>
<feature type="region of interest" description="Disordered" evidence="3">
    <location>
        <begin position="1033"/>
        <end position="1062"/>
    </location>
</feature>
<evidence type="ECO:0000256" key="3">
    <source>
        <dbReference type="SAM" id="MobiDB-lite"/>
    </source>
</evidence>
<evidence type="ECO:0000256" key="2">
    <source>
        <dbReference type="PROSITE-ProRule" id="PRU00117"/>
    </source>
</evidence>
<dbReference type="CDD" id="cd22453">
    <property type="entry name" value="KH-I_MUG60_like"/>
    <property type="match status" value="1"/>
</dbReference>
<dbReference type="PANTHER" id="PTHR10627">
    <property type="entry name" value="SCP160"/>
    <property type="match status" value="1"/>
</dbReference>
<proteinExistence type="predicted"/>
<sequence length="1112" mass="125218">MAVLSFCYAPPLSGQYTQYVTEDEETVLSNLQETCQNIMASTGCQISVLTTKSKNPQLSLHTDYNLSLTGPAQALMDARGDLLRNCPLEIKLTLQIPPTINLSIMSDQFEKLEKELKTKIAVVPEKADYSSLISDNTATIEIVGNPIQVEQCRVRVLVLLDEMKSFKTEIVRLPLKLQYLICGRKRAGLLPIIEETSTNIYFPSPFADTNNTDKSDLNEEDELQPAIYISGEPSNVSRVKDMLNKLAVQKAKSMYHKDTALYARKIDWLLLHRRDELRKIMHDNGAFIQFPPIGSGDNRVTVYAENRVNAERTLRALNFQACNIYEACFYFNNRDGAIYDSTGTHTFFDSTANLASLVSQLSQVSGSEVIYKSDPGCIEVLGAERAIRNVYQRLQEMQFLQVFHQYTIFRVESSNEQRDFISGKKNGKINKIMKTSGAKIRFMPFINDYNFIIEVESTSFTKALDGLTLLQEELPAEISFYVPESYHKRIIGVGGKNIQRIMKKYGVYVKFSNTEEFASLGGYYNNEDNVVARTPMKNQINLDNLRHAVMELIHPKDRDYVVETIRIPFGYHRDMIHEYQDTFITEELIKKTNTHVLWPDAELANSNVELLGPEAHMALAFKMMESIVPEAYDLHLPLSTELTSAIRSDQFKQEVIEFIAQEYDIKVEAESFIQDESNKKDGLIRLSMTKDKVHSSLHSALKIVIDYLTTQNVELYDNTTADKLFDRVNKNQSLSIGNNSQHHLLDATLLKQQAQSLISNPSSVSMMRSSSDAIYNGNNINSNNNPSPTQAYQFFNFHNNDTNIKPLNNPHLNLTNTHNTPNNNPLDGNNSWNPPYMQLHQQAPIPSVSTSGQSNGSSKNGDHLRAIFDAPMELTDQERVVLSNYRYQRMSIPPATNFGFSQAVPTAPTGDIWSTPSQIPGNNRRPTAFTSTMASPPSNGRRSAANYSSNTSNDGMQMRMFNEASNSGFYPGMMQTGSEFNPYNDTTPSLKSSQSMPEPMLESHFNTGQGNFQTSPNSFHHNNQQNQFNQLNLGNFSRQSNPGGGFVNSNLNSPPEHNQPHQFYPIEDEMNVVHSILENLPTVSGSSGYDPRRQPTSDQDNKGSRPPPGIDI</sequence>
<dbReference type="Pfam" id="PF00013">
    <property type="entry name" value="KH_1"/>
    <property type="match status" value="1"/>
</dbReference>
<dbReference type="InterPro" id="IPR004088">
    <property type="entry name" value="KH_dom_type_1"/>
</dbReference>
<dbReference type="SUPFAM" id="SSF54791">
    <property type="entry name" value="Eukaryotic type KH-domain (KH-domain type I)"/>
    <property type="match status" value="2"/>
</dbReference>
<dbReference type="PROSITE" id="PS50084">
    <property type="entry name" value="KH_TYPE_1"/>
    <property type="match status" value="1"/>
</dbReference>
<evidence type="ECO:0000313" key="6">
    <source>
        <dbReference type="Proteomes" id="UP001473302"/>
    </source>
</evidence>
<feature type="domain" description="K Homology" evidence="4">
    <location>
        <begin position="474"/>
        <end position="554"/>
    </location>
</feature>
<keyword evidence="1" id="KW-0677">Repeat</keyword>
<evidence type="ECO:0000256" key="1">
    <source>
        <dbReference type="ARBA" id="ARBA00022737"/>
    </source>
</evidence>
<dbReference type="Proteomes" id="UP001473302">
    <property type="component" value="Unassembled WGS sequence"/>
</dbReference>
<protein>
    <recommendedName>
        <fullName evidence="4">K Homology domain-containing protein</fullName>
    </recommendedName>
</protein>
<feature type="domain" description="K Homology" evidence="4">
    <location>
        <begin position="165"/>
        <end position="248"/>
    </location>
</feature>
<dbReference type="InterPro" id="IPR036612">
    <property type="entry name" value="KH_dom_type_1_sf"/>
</dbReference>
<feature type="compositionally biased region" description="Polar residues" evidence="3">
    <location>
        <begin position="913"/>
        <end position="955"/>
    </location>
</feature>
<feature type="region of interest" description="Disordered" evidence="3">
    <location>
        <begin position="913"/>
        <end position="956"/>
    </location>
</feature>
<feature type="compositionally biased region" description="Basic and acidic residues" evidence="3">
    <location>
        <begin position="1090"/>
        <end position="1103"/>
    </location>
</feature>
<dbReference type="InterPro" id="IPR004087">
    <property type="entry name" value="KH_dom"/>
</dbReference>
<reference evidence="5 6" key="1">
    <citation type="submission" date="2024-04" db="EMBL/GenBank/DDBJ databases">
        <title>genome sequences of Mucor flavus KT1a and Helicostylum pulchrum KT1b strains isolated from the surface of a dry-aged beef.</title>
        <authorList>
            <person name="Toyotome T."/>
            <person name="Hosono M."/>
            <person name="Torimaru M."/>
            <person name="Fukuda K."/>
            <person name="Mikami N."/>
        </authorList>
    </citation>
    <scope>NUCLEOTIDE SEQUENCE [LARGE SCALE GENOMIC DNA]</scope>
    <source>
        <strain evidence="5 6">KT1a</strain>
    </source>
</reference>
<gene>
    <name evidence="5" type="ORF">MFLAVUS_003641</name>
</gene>
<dbReference type="Gene3D" id="3.30.1370.10">
    <property type="entry name" value="K Homology domain, type 1"/>
    <property type="match status" value="2"/>
</dbReference>
<feature type="region of interest" description="Disordered" evidence="3">
    <location>
        <begin position="1081"/>
        <end position="1112"/>
    </location>
</feature>
<name>A0ABP9YTM6_9FUNG</name>
<evidence type="ECO:0000313" key="5">
    <source>
        <dbReference type="EMBL" id="GAA5810222.1"/>
    </source>
</evidence>
<dbReference type="Pfam" id="PF24563">
    <property type="entry name" value="KH_Mug60-KHD4"/>
    <property type="match status" value="1"/>
</dbReference>
<feature type="domain" description="K Homology" evidence="4">
    <location>
        <begin position="403"/>
        <end position="472"/>
    </location>
</feature>
<feature type="compositionally biased region" description="Polar residues" evidence="3">
    <location>
        <begin position="1047"/>
        <end position="1056"/>
    </location>
</feature>
<comment type="caution">
    <text evidence="5">The sequence shown here is derived from an EMBL/GenBank/DDBJ whole genome shotgun (WGS) entry which is preliminary data.</text>
</comment>
<dbReference type="SMART" id="SM00322">
    <property type="entry name" value="KH"/>
    <property type="match status" value="3"/>
</dbReference>
<dbReference type="InterPro" id="IPR056553">
    <property type="entry name" value="KH_Mug60-KHD4"/>
</dbReference>
<dbReference type="PANTHER" id="PTHR10627:SF76">
    <property type="entry name" value="KH DOMAIN-CONTAINING PROTEIN YLL032C"/>
    <property type="match status" value="1"/>
</dbReference>
<organism evidence="5 6">
    <name type="scientific">Mucor flavus</name>
    <dbReference type="NCBI Taxonomy" id="439312"/>
    <lineage>
        <taxon>Eukaryota</taxon>
        <taxon>Fungi</taxon>
        <taxon>Fungi incertae sedis</taxon>
        <taxon>Mucoromycota</taxon>
        <taxon>Mucoromycotina</taxon>
        <taxon>Mucoromycetes</taxon>
        <taxon>Mucorales</taxon>
        <taxon>Mucorineae</taxon>
        <taxon>Mucoraceae</taxon>
        <taxon>Mucor</taxon>
    </lineage>
</organism>
<keyword evidence="2" id="KW-0694">RNA-binding</keyword>
<dbReference type="EMBL" id="BAABUK010000006">
    <property type="protein sequence ID" value="GAA5810222.1"/>
    <property type="molecule type" value="Genomic_DNA"/>
</dbReference>
<keyword evidence="6" id="KW-1185">Reference proteome</keyword>